<keyword evidence="2 8" id="KW-0808">Transferase</keyword>
<protein>
    <recommendedName>
        <fullName evidence="8">Cytidylate kinase</fullName>
        <shortName evidence="8">CK</shortName>
        <ecNumber evidence="8">2.7.4.25</ecNumber>
    </recommendedName>
    <alternativeName>
        <fullName evidence="8">Cytidine monophosphate kinase</fullName>
        <shortName evidence="8">CMP kinase</shortName>
    </alternativeName>
</protein>
<dbReference type="GO" id="GO:0036430">
    <property type="term" value="F:CMP kinase activity"/>
    <property type="evidence" value="ECO:0007669"/>
    <property type="project" value="RHEA"/>
</dbReference>
<comment type="subcellular location">
    <subcellularLocation>
        <location evidence="8">Cytoplasm</location>
    </subcellularLocation>
</comment>
<keyword evidence="5 8" id="KW-0067">ATP-binding</keyword>
<organism evidence="10 11">
    <name type="scientific">Amnibacterium setariae</name>
    <dbReference type="NCBI Taxonomy" id="2306585"/>
    <lineage>
        <taxon>Bacteria</taxon>
        <taxon>Bacillati</taxon>
        <taxon>Actinomycetota</taxon>
        <taxon>Actinomycetes</taxon>
        <taxon>Micrococcales</taxon>
        <taxon>Microbacteriaceae</taxon>
        <taxon>Amnibacterium</taxon>
    </lineage>
</organism>
<keyword evidence="4 8" id="KW-0418">Kinase</keyword>
<accession>A0A3A1TYY4</accession>
<feature type="binding site" evidence="8">
    <location>
        <begin position="14"/>
        <end position="22"/>
    </location>
    <ligand>
        <name>ATP</name>
        <dbReference type="ChEBI" id="CHEBI:30616"/>
    </ligand>
</feature>
<evidence type="ECO:0000256" key="7">
    <source>
        <dbReference type="ARBA" id="ARBA00048478"/>
    </source>
</evidence>
<comment type="catalytic activity">
    <reaction evidence="6 8">
        <text>dCMP + ATP = dCDP + ADP</text>
        <dbReference type="Rhea" id="RHEA:25094"/>
        <dbReference type="ChEBI" id="CHEBI:30616"/>
        <dbReference type="ChEBI" id="CHEBI:57566"/>
        <dbReference type="ChEBI" id="CHEBI:58593"/>
        <dbReference type="ChEBI" id="CHEBI:456216"/>
        <dbReference type="EC" id="2.7.4.25"/>
    </reaction>
</comment>
<evidence type="ECO:0000259" key="9">
    <source>
        <dbReference type="Pfam" id="PF02224"/>
    </source>
</evidence>
<comment type="similarity">
    <text evidence="1 8">Belongs to the cytidylate kinase family. Type 1 subfamily.</text>
</comment>
<dbReference type="InterPro" id="IPR027417">
    <property type="entry name" value="P-loop_NTPase"/>
</dbReference>
<evidence type="ECO:0000256" key="5">
    <source>
        <dbReference type="ARBA" id="ARBA00022840"/>
    </source>
</evidence>
<dbReference type="OrthoDB" id="9807434at2"/>
<evidence type="ECO:0000313" key="10">
    <source>
        <dbReference type="EMBL" id="RIX28811.1"/>
    </source>
</evidence>
<dbReference type="GO" id="GO:0005737">
    <property type="term" value="C:cytoplasm"/>
    <property type="evidence" value="ECO:0007669"/>
    <property type="project" value="UniProtKB-SubCell"/>
</dbReference>
<dbReference type="NCBIfam" id="TIGR00017">
    <property type="entry name" value="cmk"/>
    <property type="match status" value="1"/>
</dbReference>
<keyword evidence="3 8" id="KW-0547">Nucleotide-binding</keyword>
<comment type="catalytic activity">
    <reaction evidence="7 8">
        <text>CMP + ATP = CDP + ADP</text>
        <dbReference type="Rhea" id="RHEA:11600"/>
        <dbReference type="ChEBI" id="CHEBI:30616"/>
        <dbReference type="ChEBI" id="CHEBI:58069"/>
        <dbReference type="ChEBI" id="CHEBI:60377"/>
        <dbReference type="ChEBI" id="CHEBI:456216"/>
        <dbReference type="EC" id="2.7.4.25"/>
    </reaction>
</comment>
<sequence length="229" mass="23927">MRGAAVGVIVAVDGPAGSGKSSVSRAAAAALGYDFLDTGAAYRALAWRVLEQGADPEDATAVERALDGFAFESAGDPAERWVRVDGVDVTDAIRTPSVTAAVSGIARVPAVRTRLNDGFRARLAAAEPGVVAEGRDITTVVAPHADVRVLLTASPEVRAARRAKELPDEDRSAVARSMAERDAKDSRVVDFLEAAEGVTTLDSTDLDFDGTVDALVALVRQTADVEQVR</sequence>
<dbReference type="Proteomes" id="UP000265742">
    <property type="component" value="Unassembled WGS sequence"/>
</dbReference>
<evidence type="ECO:0000256" key="6">
    <source>
        <dbReference type="ARBA" id="ARBA00047615"/>
    </source>
</evidence>
<proteinExistence type="inferred from homology"/>
<dbReference type="HAMAP" id="MF_00238">
    <property type="entry name" value="Cytidyl_kinase_type1"/>
    <property type="match status" value="1"/>
</dbReference>
<dbReference type="EMBL" id="QXTG01000002">
    <property type="protein sequence ID" value="RIX28811.1"/>
    <property type="molecule type" value="Genomic_DNA"/>
</dbReference>
<dbReference type="CDD" id="cd02020">
    <property type="entry name" value="CMPK"/>
    <property type="match status" value="1"/>
</dbReference>
<name>A0A3A1TYY4_9MICO</name>
<dbReference type="GO" id="GO:0036431">
    <property type="term" value="F:dCMP kinase activity"/>
    <property type="evidence" value="ECO:0007669"/>
    <property type="project" value="InterPro"/>
</dbReference>
<keyword evidence="11" id="KW-1185">Reference proteome</keyword>
<dbReference type="Gene3D" id="3.40.50.300">
    <property type="entry name" value="P-loop containing nucleotide triphosphate hydrolases"/>
    <property type="match status" value="1"/>
</dbReference>
<dbReference type="EC" id="2.7.4.25" evidence="8"/>
<evidence type="ECO:0000256" key="8">
    <source>
        <dbReference type="HAMAP-Rule" id="MF_00238"/>
    </source>
</evidence>
<dbReference type="GO" id="GO:0005524">
    <property type="term" value="F:ATP binding"/>
    <property type="evidence" value="ECO:0007669"/>
    <property type="project" value="UniProtKB-UniRule"/>
</dbReference>
<dbReference type="InterPro" id="IPR003136">
    <property type="entry name" value="Cytidylate_kin"/>
</dbReference>
<dbReference type="AlphaFoldDB" id="A0A3A1TYY4"/>
<dbReference type="GO" id="GO:0006220">
    <property type="term" value="P:pyrimidine nucleotide metabolic process"/>
    <property type="evidence" value="ECO:0007669"/>
    <property type="project" value="UniProtKB-UniRule"/>
</dbReference>
<feature type="domain" description="Cytidylate kinase" evidence="9">
    <location>
        <begin position="10"/>
        <end position="220"/>
    </location>
</feature>
<reference evidence="11" key="1">
    <citation type="submission" date="2018-09" db="EMBL/GenBank/DDBJ databases">
        <authorList>
            <person name="Kim I."/>
        </authorList>
    </citation>
    <scope>NUCLEOTIDE SEQUENCE [LARGE SCALE GENOMIC DNA]</scope>
    <source>
        <strain evidence="11">DD4a</strain>
    </source>
</reference>
<dbReference type="InterPro" id="IPR011994">
    <property type="entry name" value="Cytidylate_kinase_dom"/>
</dbReference>
<evidence type="ECO:0000256" key="4">
    <source>
        <dbReference type="ARBA" id="ARBA00022777"/>
    </source>
</evidence>
<dbReference type="SUPFAM" id="SSF52540">
    <property type="entry name" value="P-loop containing nucleoside triphosphate hydrolases"/>
    <property type="match status" value="1"/>
</dbReference>
<evidence type="ECO:0000256" key="1">
    <source>
        <dbReference type="ARBA" id="ARBA00009427"/>
    </source>
</evidence>
<dbReference type="Pfam" id="PF02224">
    <property type="entry name" value="Cytidylate_kin"/>
    <property type="match status" value="1"/>
</dbReference>
<gene>
    <name evidence="8 10" type="primary">cmk</name>
    <name evidence="10" type="ORF">D1781_08000</name>
</gene>
<evidence type="ECO:0000256" key="3">
    <source>
        <dbReference type="ARBA" id="ARBA00022741"/>
    </source>
</evidence>
<comment type="caution">
    <text evidence="10">The sequence shown here is derived from an EMBL/GenBank/DDBJ whole genome shotgun (WGS) entry which is preliminary data.</text>
</comment>
<evidence type="ECO:0000313" key="11">
    <source>
        <dbReference type="Proteomes" id="UP000265742"/>
    </source>
</evidence>
<keyword evidence="8" id="KW-0963">Cytoplasm</keyword>
<evidence type="ECO:0000256" key="2">
    <source>
        <dbReference type="ARBA" id="ARBA00022679"/>
    </source>
</evidence>